<accession>A0A392P445</accession>
<dbReference type="GO" id="GO:0008643">
    <property type="term" value="P:carbohydrate transport"/>
    <property type="evidence" value="ECO:0007669"/>
    <property type="project" value="InterPro"/>
</dbReference>
<dbReference type="GO" id="GO:0015293">
    <property type="term" value="F:symporter activity"/>
    <property type="evidence" value="ECO:0007669"/>
    <property type="project" value="InterPro"/>
</dbReference>
<proteinExistence type="inferred from homology"/>
<sequence>SMVSCITLNSTSRVALASCRNAFTMVANLSLYGVALLVFSVVNGKTFANVENQDVAL</sequence>
<evidence type="ECO:0000313" key="3">
    <source>
        <dbReference type="EMBL" id="MCI06767.1"/>
    </source>
</evidence>
<reference evidence="3 4" key="1">
    <citation type="journal article" date="2018" name="Front. Plant Sci.">
        <title>Red Clover (Trifolium pratense) and Zigzag Clover (T. medium) - A Picture of Genomic Similarities and Differences.</title>
        <authorList>
            <person name="Dluhosova J."/>
            <person name="Istvanek J."/>
            <person name="Nedelnik J."/>
            <person name="Repkova J."/>
        </authorList>
    </citation>
    <scope>NUCLEOTIDE SEQUENCE [LARGE SCALE GENOMIC DNA]</scope>
    <source>
        <strain evidence="4">cv. 10/8</strain>
        <tissue evidence="3">Leaf</tissue>
    </source>
</reference>
<evidence type="ECO:0000256" key="1">
    <source>
        <dbReference type="ARBA" id="ARBA00008335"/>
    </source>
</evidence>
<dbReference type="InterPro" id="IPR039672">
    <property type="entry name" value="MFS_2"/>
</dbReference>
<dbReference type="PANTHER" id="PTHR11328:SF28">
    <property type="entry name" value="MAJOR FACILITATOR SUPERFAMILY DOMAIN-CONTAINING PROTEIN 12"/>
    <property type="match status" value="1"/>
</dbReference>
<dbReference type="PANTHER" id="PTHR11328">
    <property type="entry name" value="MAJOR FACILITATOR SUPERFAMILY DOMAIN-CONTAINING PROTEIN"/>
    <property type="match status" value="1"/>
</dbReference>
<evidence type="ECO:0000313" key="4">
    <source>
        <dbReference type="Proteomes" id="UP000265520"/>
    </source>
</evidence>
<dbReference type="AlphaFoldDB" id="A0A392P445"/>
<feature type="non-terminal residue" evidence="3">
    <location>
        <position position="1"/>
    </location>
</feature>
<feature type="transmembrane region" description="Helical" evidence="2">
    <location>
        <begin position="21"/>
        <end position="42"/>
    </location>
</feature>
<keyword evidence="2" id="KW-0812">Transmembrane</keyword>
<dbReference type="Proteomes" id="UP000265520">
    <property type="component" value="Unassembled WGS sequence"/>
</dbReference>
<protein>
    <submittedName>
        <fullName evidence="3">Major facilitator superfamily domain-containing protein</fullName>
    </submittedName>
</protein>
<comment type="similarity">
    <text evidence="1">Belongs to the major facilitator superfamily.</text>
</comment>
<comment type="caution">
    <text evidence="3">The sequence shown here is derived from an EMBL/GenBank/DDBJ whole genome shotgun (WGS) entry which is preliminary data.</text>
</comment>
<keyword evidence="2" id="KW-1133">Transmembrane helix</keyword>
<name>A0A392P445_9FABA</name>
<dbReference type="EMBL" id="LXQA010062964">
    <property type="protein sequence ID" value="MCI06767.1"/>
    <property type="molecule type" value="Genomic_DNA"/>
</dbReference>
<keyword evidence="4" id="KW-1185">Reference proteome</keyword>
<evidence type="ECO:0000256" key="2">
    <source>
        <dbReference type="SAM" id="Phobius"/>
    </source>
</evidence>
<dbReference type="GO" id="GO:0005886">
    <property type="term" value="C:plasma membrane"/>
    <property type="evidence" value="ECO:0007669"/>
    <property type="project" value="TreeGrafter"/>
</dbReference>
<keyword evidence="2" id="KW-0472">Membrane</keyword>
<organism evidence="3 4">
    <name type="scientific">Trifolium medium</name>
    <dbReference type="NCBI Taxonomy" id="97028"/>
    <lineage>
        <taxon>Eukaryota</taxon>
        <taxon>Viridiplantae</taxon>
        <taxon>Streptophyta</taxon>
        <taxon>Embryophyta</taxon>
        <taxon>Tracheophyta</taxon>
        <taxon>Spermatophyta</taxon>
        <taxon>Magnoliopsida</taxon>
        <taxon>eudicotyledons</taxon>
        <taxon>Gunneridae</taxon>
        <taxon>Pentapetalae</taxon>
        <taxon>rosids</taxon>
        <taxon>fabids</taxon>
        <taxon>Fabales</taxon>
        <taxon>Fabaceae</taxon>
        <taxon>Papilionoideae</taxon>
        <taxon>50 kb inversion clade</taxon>
        <taxon>NPAAA clade</taxon>
        <taxon>Hologalegina</taxon>
        <taxon>IRL clade</taxon>
        <taxon>Trifolieae</taxon>
        <taxon>Trifolium</taxon>
    </lineage>
</organism>